<dbReference type="InterPro" id="IPR042263">
    <property type="entry name" value="DPH1/DPH2_1"/>
</dbReference>
<evidence type="ECO:0000256" key="11">
    <source>
        <dbReference type="PIRNR" id="PIRNR004967"/>
    </source>
</evidence>
<evidence type="ECO:0000256" key="5">
    <source>
        <dbReference type="ARBA" id="ARBA00022679"/>
    </source>
</evidence>
<dbReference type="PANTHER" id="PTHR10762">
    <property type="entry name" value="DIPHTHAMIDE BIOSYNTHESIS PROTEIN"/>
    <property type="match status" value="1"/>
</dbReference>
<dbReference type="GO" id="GO:0046872">
    <property type="term" value="F:metal ion binding"/>
    <property type="evidence" value="ECO:0007669"/>
    <property type="project" value="UniProtKB-KW"/>
</dbReference>
<dbReference type="InterPro" id="IPR016435">
    <property type="entry name" value="DPH1/DPH2"/>
</dbReference>
<evidence type="ECO:0000256" key="1">
    <source>
        <dbReference type="ARBA" id="ARBA00005156"/>
    </source>
</evidence>
<evidence type="ECO:0000256" key="12">
    <source>
        <dbReference type="SAM" id="MobiDB-lite"/>
    </source>
</evidence>
<evidence type="ECO:0000313" key="14">
    <source>
        <dbReference type="Proteomes" id="UP000398389"/>
    </source>
</evidence>
<keyword evidence="9" id="KW-0411">Iron-sulfur</keyword>
<dbReference type="SFLD" id="SFLDS00032">
    <property type="entry name" value="Radical_SAM_3-amino-3-carboxyp"/>
    <property type="match status" value="1"/>
</dbReference>
<comment type="pathway">
    <text evidence="1 11">Protein modification; peptidyl-diphthamide biosynthesis.</text>
</comment>
<dbReference type="PIRSF" id="PIRSF004967">
    <property type="entry name" value="DPH1"/>
    <property type="match status" value="1"/>
</dbReference>
<evidence type="ECO:0000256" key="2">
    <source>
        <dbReference type="ARBA" id="ARBA00010173"/>
    </source>
</evidence>
<gene>
    <name evidence="13" type="ORF">SAPINGB_P001297</name>
</gene>
<comment type="function">
    <text evidence="11">Catalyzes the first step of diphthamide biosynthesis, a post-translational modification of histidine which occurs in elongation factor 2.</text>
</comment>
<dbReference type="Pfam" id="PF01866">
    <property type="entry name" value="Diphthamide_syn"/>
    <property type="match status" value="1"/>
</dbReference>
<comment type="similarity">
    <text evidence="2 11">Belongs to the DPH1/DPH2 family. DPH1 subfamily.</text>
</comment>
<keyword evidence="7" id="KW-0479">Metal-binding</keyword>
<dbReference type="GO" id="GO:0090560">
    <property type="term" value="F:2-(3-amino-3-carboxypropyl)histidine synthase activity"/>
    <property type="evidence" value="ECO:0007669"/>
    <property type="project" value="UniProtKB-UniRule"/>
</dbReference>
<proteinExistence type="inferred from homology"/>
<dbReference type="FunFam" id="3.40.50.11860:FF:000002">
    <property type="entry name" value="2-(3-amino-3-carboxypropyl)histidine synthase subunit 1"/>
    <property type="match status" value="1"/>
</dbReference>
<feature type="compositionally biased region" description="Basic residues" evidence="12">
    <location>
        <begin position="9"/>
        <end position="20"/>
    </location>
</feature>
<name>A0A5E8B5K2_9ASCO</name>
<dbReference type="Proteomes" id="UP000398389">
    <property type="component" value="Unassembled WGS sequence"/>
</dbReference>
<dbReference type="PANTHER" id="PTHR10762:SF1">
    <property type="entry name" value="2-(3-AMINO-3-CARBOXYPROPYL)HISTIDINE SYNTHASE SUBUNIT 1"/>
    <property type="match status" value="1"/>
</dbReference>
<dbReference type="FunFam" id="3.40.50.11840:FF:000001">
    <property type="entry name" value="2-(3-amino-3-carboxypropyl)histidine synthase subunit 1"/>
    <property type="match status" value="1"/>
</dbReference>
<evidence type="ECO:0000256" key="7">
    <source>
        <dbReference type="ARBA" id="ARBA00022723"/>
    </source>
</evidence>
<keyword evidence="6 11" id="KW-0949">S-adenosyl-L-methionine</keyword>
<evidence type="ECO:0000313" key="13">
    <source>
        <dbReference type="EMBL" id="VVT46606.1"/>
    </source>
</evidence>
<evidence type="ECO:0000256" key="9">
    <source>
        <dbReference type="ARBA" id="ARBA00023014"/>
    </source>
</evidence>
<keyword evidence="14" id="KW-1185">Reference proteome</keyword>
<dbReference type="NCBIfam" id="TIGR00322">
    <property type="entry name" value="diphth2_R"/>
    <property type="match status" value="1"/>
</dbReference>
<dbReference type="InterPro" id="IPR035435">
    <property type="entry name" value="DPH1/DPH2_euk_archaea"/>
</dbReference>
<comment type="cofactor">
    <cofactor evidence="11">
        <name>[4Fe-4S] cluster</name>
        <dbReference type="ChEBI" id="CHEBI:49883"/>
    </cofactor>
    <text evidence="11">Binds 1 [4Fe-4S] cluster per subunit. The cluster is coordinated with 3 cysteines and an exchangeable S-adenosyl-L-methionine.</text>
</comment>
<keyword evidence="11" id="KW-0004">4Fe-4S</keyword>
<dbReference type="Gene3D" id="3.40.50.11860">
    <property type="entry name" value="Diphthamide synthesis DPH1/DPH2 domain 3"/>
    <property type="match status" value="1"/>
</dbReference>
<keyword evidence="5 11" id="KW-0808">Transferase</keyword>
<dbReference type="AlphaFoldDB" id="A0A5E8B5K2"/>
<dbReference type="InterPro" id="IPR042265">
    <property type="entry name" value="DPH1/DPH2_3"/>
</dbReference>
<sequence>MSATEPVKAPRRRFVGRKAAGKNATGSDAPITETPTDIHDTGDLLVKKNTPKKTIQRFVNQIPPEILNDQELNTAISILPSNYNFEIHKSVWHIRKHSAKKVALQMPEGLLIYAPIIADILEQFCGVESIVMGDVTYGACCIDDFTAKALGCDFLIHYAHSCLVPVDVTGIKVLYVFVTIEIDTEHLLSTLTHHFPAGSRLTMVSTIQFNPTLHFIQKQLESRGITVLTPQIAPLSKGEVLGCTSARLKKRDNNKDNIDDDSWDAIVYLGDGRFHLESAMIHNPEIPAYKYDPYSRKFTIEEYDFKQLDDVRREAVNVARKGKTAGLILGSLGRQGNPVTLNMLYERLKERGLDVVTVVLSEIFPDKLAMFDDVDFWVQVACPRLSIDWGYAFPKPLLTPYEAMVAMDSDEDWKKLGYYPMDYYGRDGYGRGSVPSRV</sequence>
<reference evidence="13 14" key="1">
    <citation type="submission" date="2019-09" db="EMBL/GenBank/DDBJ databases">
        <authorList>
            <person name="Brejova B."/>
        </authorList>
    </citation>
    <scope>NUCLEOTIDE SEQUENCE [LARGE SCALE GENOMIC DNA]</scope>
</reference>
<dbReference type="GO" id="GO:0017183">
    <property type="term" value="P:protein histidyl modification to diphthamide"/>
    <property type="evidence" value="ECO:0007669"/>
    <property type="project" value="UniProtKB-UniRule"/>
</dbReference>
<dbReference type="UniPathway" id="UPA00559"/>
<keyword evidence="8" id="KW-0408">Iron</keyword>
<dbReference type="Gene3D" id="3.40.50.11840">
    <property type="entry name" value="Diphthamide synthesis DPH1/DPH2 domain 1"/>
    <property type="match status" value="1"/>
</dbReference>
<dbReference type="GeneID" id="43580120"/>
<protein>
    <recommendedName>
        <fullName evidence="4 11">2-(3-amino-3-carboxypropyl)histidine synthase subunit 1</fullName>
        <ecNumber evidence="3 11">2.5.1.108</ecNumber>
    </recommendedName>
</protein>
<comment type="catalytic activity">
    <reaction evidence="10 11">
        <text>L-histidyl-[translation elongation factor 2] + S-adenosyl-L-methionine = 2-[(3S)-amino-3-carboxypropyl]-L-histidyl-[translation elongation factor 2] + S-methyl-5'-thioadenosine + H(+)</text>
        <dbReference type="Rhea" id="RHEA:36783"/>
        <dbReference type="Rhea" id="RHEA-COMP:9748"/>
        <dbReference type="Rhea" id="RHEA-COMP:9749"/>
        <dbReference type="ChEBI" id="CHEBI:15378"/>
        <dbReference type="ChEBI" id="CHEBI:17509"/>
        <dbReference type="ChEBI" id="CHEBI:29979"/>
        <dbReference type="ChEBI" id="CHEBI:59789"/>
        <dbReference type="ChEBI" id="CHEBI:73995"/>
        <dbReference type="EC" id="2.5.1.108"/>
    </reaction>
</comment>
<dbReference type="FunFam" id="3.40.50.11850:FF:000001">
    <property type="entry name" value="2-(3-amino-3-carboxypropyl)histidine synthase subunit 1"/>
    <property type="match status" value="1"/>
</dbReference>
<evidence type="ECO:0000256" key="3">
    <source>
        <dbReference type="ARBA" id="ARBA00012221"/>
    </source>
</evidence>
<dbReference type="RefSeq" id="XP_031851911.1">
    <property type="nucleotide sequence ID" value="XM_031996020.1"/>
</dbReference>
<feature type="region of interest" description="Disordered" evidence="12">
    <location>
        <begin position="1"/>
        <end position="37"/>
    </location>
</feature>
<dbReference type="GO" id="GO:0051539">
    <property type="term" value="F:4 iron, 4 sulfur cluster binding"/>
    <property type="evidence" value="ECO:0007669"/>
    <property type="project" value="UniProtKB-UniRule"/>
</dbReference>
<accession>A0A5E8B5K2</accession>
<dbReference type="Gene3D" id="3.40.50.11850">
    <property type="entry name" value="Diphthamide synthesis DPH1/DPH2 domain 2"/>
    <property type="match status" value="1"/>
</dbReference>
<dbReference type="OrthoDB" id="1649088at2759"/>
<dbReference type="EC" id="2.5.1.108" evidence="3 11"/>
<evidence type="ECO:0000256" key="4">
    <source>
        <dbReference type="ARBA" id="ARBA00021915"/>
    </source>
</evidence>
<evidence type="ECO:0000256" key="10">
    <source>
        <dbReference type="ARBA" id="ARBA00048403"/>
    </source>
</evidence>
<evidence type="ECO:0000256" key="6">
    <source>
        <dbReference type="ARBA" id="ARBA00022691"/>
    </source>
</evidence>
<evidence type="ECO:0000256" key="8">
    <source>
        <dbReference type="ARBA" id="ARBA00023004"/>
    </source>
</evidence>
<dbReference type="InterPro" id="IPR042264">
    <property type="entry name" value="DPH1/DPH2_2"/>
</dbReference>
<dbReference type="EMBL" id="CABVLU010000001">
    <property type="protein sequence ID" value="VVT46606.1"/>
    <property type="molecule type" value="Genomic_DNA"/>
</dbReference>
<organism evidence="13 14">
    <name type="scientific">Magnusiomyces paraingens</name>
    <dbReference type="NCBI Taxonomy" id="2606893"/>
    <lineage>
        <taxon>Eukaryota</taxon>
        <taxon>Fungi</taxon>
        <taxon>Dikarya</taxon>
        <taxon>Ascomycota</taxon>
        <taxon>Saccharomycotina</taxon>
        <taxon>Dipodascomycetes</taxon>
        <taxon>Dipodascales</taxon>
        <taxon>Dipodascaceae</taxon>
        <taxon>Magnusiomyces</taxon>
    </lineage>
</organism>